<dbReference type="InterPro" id="IPR000394">
    <property type="entry name" value="RNA_pol_sigma_54"/>
</dbReference>
<evidence type="ECO:0000256" key="8">
    <source>
        <dbReference type="ARBA" id="ARBA00023163"/>
    </source>
</evidence>
<accession>A0ABR8QNL5</accession>
<organism evidence="12 13">
    <name type="scientific">Cytobacillus stercorigallinarum</name>
    <dbReference type="NCBI Taxonomy" id="2762240"/>
    <lineage>
        <taxon>Bacteria</taxon>
        <taxon>Bacillati</taxon>
        <taxon>Bacillota</taxon>
        <taxon>Bacilli</taxon>
        <taxon>Bacillales</taxon>
        <taxon>Bacillaceae</taxon>
        <taxon>Cytobacillus</taxon>
    </lineage>
</organism>
<dbReference type="EMBL" id="JACSQT010000003">
    <property type="protein sequence ID" value="MBD7937017.1"/>
    <property type="molecule type" value="Genomic_DNA"/>
</dbReference>
<dbReference type="PANTHER" id="PTHR32248">
    <property type="entry name" value="RNA POLYMERASE SIGMA-54 FACTOR"/>
    <property type="match status" value="1"/>
</dbReference>
<evidence type="ECO:0000313" key="12">
    <source>
        <dbReference type="EMBL" id="MBD7937017.1"/>
    </source>
</evidence>
<name>A0ABR8QNL5_9BACI</name>
<dbReference type="RefSeq" id="WP_191812833.1">
    <property type="nucleotide sequence ID" value="NZ_JACSQT010000003.1"/>
</dbReference>
<dbReference type="PROSITE" id="PS00718">
    <property type="entry name" value="SIGMA54_2"/>
    <property type="match status" value="1"/>
</dbReference>
<feature type="domain" description="RNA polymerase sigma factor 54 DNA-binding" evidence="10">
    <location>
        <begin position="284"/>
        <end position="442"/>
    </location>
</feature>
<comment type="similarity">
    <text evidence="1">Belongs to the sigma-54 factor family.</text>
</comment>
<sequence>MNLKAGLWQQQTLKLTMTQELTQAIALLQYNTQELSAFLESKALENPLMQIEESPAQAAEPRFDRMKPSKQKVDDNKQNWIEQIGSKNHTTLQEYLHSQLAIAELNHMEFKLISYLIGCLDENGYLQTDLQAVAEKFNVSEEDMTEALIEIQSLEPAGVAARDLQECLWLQLERLHPYNEIAEKVISDYFILFAEKKWKEIAKKLKVELKEIQAVFDLVQTLNPRPAAAFQNELAPYITPEVVIQWEDGDFSVSIYDDVLPKIRFNEGYFRKFQTDGDQDVNRFLQEKKTDFQWIARSIEQRKETLLKVALKIVEKQPEFFWKGPNYLQPMTMKEIADELEIHESTVSRAVREKYAQTPFGTIELRSFFSSTIKTTSFENTSSEQAKNAISEMVKGEDKKKPFSDQVIVQRLEEEKGIVISRRTVAKYRDQLKIPSSSKRKRYE</sequence>
<dbReference type="InterPro" id="IPR038709">
    <property type="entry name" value="RpoN_core-bd_sf"/>
</dbReference>
<evidence type="ECO:0000256" key="4">
    <source>
        <dbReference type="ARBA" id="ARBA00022695"/>
    </source>
</evidence>
<evidence type="ECO:0000256" key="9">
    <source>
        <dbReference type="SAM" id="MobiDB-lite"/>
    </source>
</evidence>
<dbReference type="Pfam" id="PF04552">
    <property type="entry name" value="Sigma54_DBD"/>
    <property type="match status" value="1"/>
</dbReference>
<evidence type="ECO:0000256" key="1">
    <source>
        <dbReference type="ARBA" id="ARBA00008798"/>
    </source>
</evidence>
<keyword evidence="6" id="KW-0731">Sigma factor</keyword>
<keyword evidence="4" id="KW-0548">Nucleotidyltransferase</keyword>
<evidence type="ECO:0000256" key="7">
    <source>
        <dbReference type="ARBA" id="ARBA00023125"/>
    </source>
</evidence>
<keyword evidence="3" id="KW-0808">Transferase</keyword>
<dbReference type="InterPro" id="IPR007634">
    <property type="entry name" value="RNA_pol_sigma_54_DNA-bd"/>
</dbReference>
<keyword evidence="13" id="KW-1185">Reference proteome</keyword>
<keyword evidence="5" id="KW-0805">Transcription regulation</keyword>
<feature type="compositionally biased region" description="Basic and acidic residues" evidence="9">
    <location>
        <begin position="61"/>
        <end position="75"/>
    </location>
</feature>
<gene>
    <name evidence="12" type="primary">rpoN</name>
    <name evidence="12" type="ORF">H9655_08235</name>
</gene>
<dbReference type="Pfam" id="PF00309">
    <property type="entry name" value="Sigma54_AID"/>
    <property type="match status" value="1"/>
</dbReference>
<comment type="caution">
    <text evidence="12">The sequence shown here is derived from an EMBL/GenBank/DDBJ whole genome shotgun (WGS) entry which is preliminary data.</text>
</comment>
<keyword evidence="7" id="KW-0238">DNA-binding</keyword>
<evidence type="ECO:0000256" key="5">
    <source>
        <dbReference type="ARBA" id="ARBA00023015"/>
    </source>
</evidence>
<dbReference type="Pfam" id="PF04963">
    <property type="entry name" value="Sigma54_CBD"/>
    <property type="match status" value="1"/>
</dbReference>
<dbReference type="PRINTS" id="PR00045">
    <property type="entry name" value="SIGMA54FCT"/>
</dbReference>
<keyword evidence="8" id="KW-0804">Transcription</keyword>
<dbReference type="PROSITE" id="PS50044">
    <property type="entry name" value="SIGMA54_3"/>
    <property type="match status" value="1"/>
</dbReference>
<keyword evidence="2" id="KW-0240">DNA-directed RNA polymerase</keyword>
<feature type="domain" description="RNA polymerase sigma factor 54 core-binding" evidence="11">
    <location>
        <begin position="87"/>
        <end position="269"/>
    </location>
</feature>
<dbReference type="NCBIfam" id="TIGR02395">
    <property type="entry name" value="rpoN_sigma"/>
    <property type="match status" value="1"/>
</dbReference>
<dbReference type="PIRSF" id="PIRSF000774">
    <property type="entry name" value="RpoN"/>
    <property type="match status" value="1"/>
</dbReference>
<dbReference type="PANTHER" id="PTHR32248:SF4">
    <property type="entry name" value="RNA POLYMERASE SIGMA-54 FACTOR"/>
    <property type="match status" value="1"/>
</dbReference>
<dbReference type="Gene3D" id="1.10.10.1330">
    <property type="entry name" value="RNA polymerase sigma-54 factor, core-binding domain"/>
    <property type="match status" value="1"/>
</dbReference>
<feature type="region of interest" description="Disordered" evidence="9">
    <location>
        <begin position="54"/>
        <end position="75"/>
    </location>
</feature>
<dbReference type="Proteomes" id="UP000657931">
    <property type="component" value="Unassembled WGS sequence"/>
</dbReference>
<proteinExistence type="inferred from homology"/>
<protein>
    <submittedName>
        <fullName evidence="12">RNA polymerase factor sigma-54</fullName>
    </submittedName>
</protein>
<dbReference type="PROSITE" id="PS00717">
    <property type="entry name" value="SIGMA54_1"/>
    <property type="match status" value="1"/>
</dbReference>
<evidence type="ECO:0000256" key="6">
    <source>
        <dbReference type="ARBA" id="ARBA00023082"/>
    </source>
</evidence>
<evidence type="ECO:0000313" key="13">
    <source>
        <dbReference type="Proteomes" id="UP000657931"/>
    </source>
</evidence>
<dbReference type="InterPro" id="IPR007046">
    <property type="entry name" value="RNA_pol_sigma_54_core-bd"/>
</dbReference>
<evidence type="ECO:0000259" key="10">
    <source>
        <dbReference type="Pfam" id="PF04552"/>
    </source>
</evidence>
<reference evidence="12 13" key="1">
    <citation type="submission" date="2020-08" db="EMBL/GenBank/DDBJ databases">
        <title>A Genomic Blueprint of the Chicken Gut Microbiome.</title>
        <authorList>
            <person name="Gilroy R."/>
            <person name="Ravi A."/>
            <person name="Getino M."/>
            <person name="Pursley I."/>
            <person name="Horton D.L."/>
            <person name="Alikhan N.-F."/>
            <person name="Baker D."/>
            <person name="Gharbi K."/>
            <person name="Hall N."/>
            <person name="Watson M."/>
            <person name="Adriaenssens E.M."/>
            <person name="Foster-Nyarko E."/>
            <person name="Jarju S."/>
            <person name="Secka A."/>
            <person name="Antonio M."/>
            <person name="Oren A."/>
            <person name="Chaudhuri R."/>
            <person name="La Ragione R.M."/>
            <person name="Hildebrand F."/>
            <person name="Pallen M.J."/>
        </authorList>
    </citation>
    <scope>NUCLEOTIDE SEQUENCE [LARGE SCALE GENOMIC DNA]</scope>
    <source>
        <strain evidence="12 13">Sa5YUA1</strain>
    </source>
</reference>
<evidence type="ECO:0000256" key="3">
    <source>
        <dbReference type="ARBA" id="ARBA00022679"/>
    </source>
</evidence>
<evidence type="ECO:0000256" key="2">
    <source>
        <dbReference type="ARBA" id="ARBA00022478"/>
    </source>
</evidence>
<evidence type="ECO:0000259" key="11">
    <source>
        <dbReference type="Pfam" id="PF04963"/>
    </source>
</evidence>
<dbReference type="Gene3D" id="1.10.10.60">
    <property type="entry name" value="Homeodomain-like"/>
    <property type="match status" value="1"/>
</dbReference>